<proteinExistence type="predicted"/>
<accession>A0AAV2LL48</accession>
<sequence>MGIAMVELVEPFTLKGQRIFTPFEFPSCSFTDLEHEGSNIGRALKGPIRRCSMTRGSDCTVKLRPVMVYGQLVCLPSVITSKVGLPWSEGPLDYRGKGRPAWRNHITVGGINPYNEHLIITTAR</sequence>
<reference evidence="1 2" key="1">
    <citation type="submission" date="2024-04" db="EMBL/GenBank/DDBJ databases">
        <authorList>
            <person name="Waldvogel A.-M."/>
            <person name="Schoenle A."/>
        </authorList>
    </citation>
    <scope>NUCLEOTIDE SEQUENCE [LARGE SCALE GENOMIC DNA]</scope>
</reference>
<protein>
    <submittedName>
        <fullName evidence="1">Uncharacterized protein</fullName>
    </submittedName>
</protein>
<evidence type="ECO:0000313" key="1">
    <source>
        <dbReference type="EMBL" id="CAL1600369.1"/>
    </source>
</evidence>
<gene>
    <name evidence="1" type="ORF">KC01_LOCUS28465</name>
</gene>
<dbReference type="EMBL" id="OZ035845">
    <property type="protein sequence ID" value="CAL1600369.1"/>
    <property type="molecule type" value="Genomic_DNA"/>
</dbReference>
<organism evidence="1 2">
    <name type="scientific">Knipowitschia caucasica</name>
    <name type="common">Caucasian dwarf goby</name>
    <name type="synonym">Pomatoschistus caucasicus</name>
    <dbReference type="NCBI Taxonomy" id="637954"/>
    <lineage>
        <taxon>Eukaryota</taxon>
        <taxon>Metazoa</taxon>
        <taxon>Chordata</taxon>
        <taxon>Craniata</taxon>
        <taxon>Vertebrata</taxon>
        <taxon>Euteleostomi</taxon>
        <taxon>Actinopterygii</taxon>
        <taxon>Neopterygii</taxon>
        <taxon>Teleostei</taxon>
        <taxon>Neoteleostei</taxon>
        <taxon>Acanthomorphata</taxon>
        <taxon>Gobiaria</taxon>
        <taxon>Gobiiformes</taxon>
        <taxon>Gobioidei</taxon>
        <taxon>Gobiidae</taxon>
        <taxon>Gobiinae</taxon>
        <taxon>Knipowitschia</taxon>
    </lineage>
</organism>
<dbReference type="Proteomes" id="UP001497482">
    <property type="component" value="Chromosome 23"/>
</dbReference>
<evidence type="ECO:0000313" key="2">
    <source>
        <dbReference type="Proteomes" id="UP001497482"/>
    </source>
</evidence>
<name>A0AAV2LL48_KNICA</name>
<dbReference type="AlphaFoldDB" id="A0AAV2LL48"/>
<keyword evidence="2" id="KW-1185">Reference proteome</keyword>